<protein>
    <submittedName>
        <fullName evidence="2">HAD family hydrolase</fullName>
    </submittedName>
</protein>
<dbReference type="EMBL" id="JARDXE010000006">
    <property type="protein sequence ID" value="MDE8645446.1"/>
    <property type="molecule type" value="Genomic_DNA"/>
</dbReference>
<accession>A0A069JD59</accession>
<dbReference type="Gene3D" id="3.40.50.1000">
    <property type="entry name" value="HAD superfamily/HAD-like"/>
    <property type="match status" value="1"/>
</dbReference>
<gene>
    <name evidence="2" type="ORF">CHR55_00365</name>
    <name evidence="1" type="ORF">PXH69_10820</name>
</gene>
<accession>A0A1C4EI51</accession>
<dbReference type="KEGG" id="rqi:C1M55_02440"/>
<reference evidence="1" key="2">
    <citation type="submission" date="2023-02" db="EMBL/GenBank/DDBJ databases">
        <title>A novel hydrolase synthesized by Rhodococcus erythropolis HQ is responsible for the detoxification of Zearalenone.</title>
        <authorList>
            <person name="Hu J."/>
            <person name="Xu J."/>
        </authorList>
    </citation>
    <scope>NUCLEOTIDE SEQUENCE</scope>
    <source>
        <strain evidence="1">HQ</strain>
    </source>
</reference>
<proteinExistence type="predicted"/>
<dbReference type="InterPro" id="IPR023198">
    <property type="entry name" value="PGP-like_dom2"/>
</dbReference>
<dbReference type="SFLD" id="SFLDG01135">
    <property type="entry name" value="C1.5.6:_HAD__Beta-PGM__Phospha"/>
    <property type="match status" value="1"/>
</dbReference>
<dbReference type="Proteomes" id="UP001217325">
    <property type="component" value="Unassembled WGS sequence"/>
</dbReference>
<dbReference type="RefSeq" id="WP_003943463.1">
    <property type="nucleotide sequence ID" value="NZ_AP026691.1"/>
</dbReference>
<dbReference type="SFLD" id="SFLDS00003">
    <property type="entry name" value="Haloacid_Dehalogenase"/>
    <property type="match status" value="1"/>
</dbReference>
<dbReference type="PANTHER" id="PTHR43434:SF16">
    <property type="entry name" value="BLL8046 PROTEIN"/>
    <property type="match status" value="1"/>
</dbReference>
<dbReference type="GO" id="GO:0006281">
    <property type="term" value="P:DNA repair"/>
    <property type="evidence" value="ECO:0007669"/>
    <property type="project" value="TreeGrafter"/>
</dbReference>
<evidence type="ECO:0000313" key="2">
    <source>
        <dbReference type="EMBL" id="PCK28892.1"/>
    </source>
</evidence>
<evidence type="ECO:0000313" key="3">
    <source>
        <dbReference type="Proteomes" id="UP000230886"/>
    </source>
</evidence>
<dbReference type="Pfam" id="PF00702">
    <property type="entry name" value="Hydrolase"/>
    <property type="match status" value="1"/>
</dbReference>
<dbReference type="InterPro" id="IPR006439">
    <property type="entry name" value="HAD-SF_hydro_IA"/>
</dbReference>
<dbReference type="NCBIfam" id="TIGR01509">
    <property type="entry name" value="HAD-SF-IA-v3"/>
    <property type="match status" value="1"/>
</dbReference>
<organism evidence="2 3">
    <name type="scientific">Rhodococcus qingshengii</name>
    <dbReference type="NCBI Taxonomy" id="334542"/>
    <lineage>
        <taxon>Bacteria</taxon>
        <taxon>Bacillati</taxon>
        <taxon>Actinomycetota</taxon>
        <taxon>Actinomycetes</taxon>
        <taxon>Mycobacteriales</taxon>
        <taxon>Nocardiaceae</taxon>
        <taxon>Rhodococcus</taxon>
        <taxon>Rhodococcus erythropolis group</taxon>
    </lineage>
</organism>
<comment type="caution">
    <text evidence="2">The sequence shown here is derived from an EMBL/GenBank/DDBJ whole genome shotgun (WGS) entry which is preliminary data.</text>
</comment>
<dbReference type="InterPro" id="IPR050155">
    <property type="entry name" value="HAD-like_hydrolase_sf"/>
</dbReference>
<sequence length="228" mass="24373">MAIGAVLFDIDGTLVDSNYLHVEAWSRAFFEVGRPVDAWRVHRSIGMDGDQLLESLLGEDIDGCGPRAKELHTTYYRQSADRLRVLPGARELIRRVHSLGLHVVLATSAPDDELKLLRRTLDIDEMIYAATSSESVDEAKPDPDLIEVALAKAGVDAGNAVMVGDAVWDMKAATWAGVVAVGVRSGGMSTDELEGAGAAAVYDDARDLLDHLDGSVISELVSGLDTGS</sequence>
<name>A0A069JD59_RHOSG</name>
<dbReference type="SUPFAM" id="SSF56784">
    <property type="entry name" value="HAD-like"/>
    <property type="match status" value="1"/>
</dbReference>
<dbReference type="GO" id="GO:0005829">
    <property type="term" value="C:cytosol"/>
    <property type="evidence" value="ECO:0007669"/>
    <property type="project" value="TreeGrafter"/>
</dbReference>
<dbReference type="Gene3D" id="1.10.150.240">
    <property type="entry name" value="Putative phosphatase, domain 2"/>
    <property type="match status" value="1"/>
</dbReference>
<dbReference type="AlphaFoldDB" id="A0A069JD59"/>
<dbReference type="Proteomes" id="UP000230886">
    <property type="component" value="Unassembled WGS sequence"/>
</dbReference>
<dbReference type="GO" id="GO:0008967">
    <property type="term" value="F:phosphoglycolate phosphatase activity"/>
    <property type="evidence" value="ECO:0007669"/>
    <property type="project" value="TreeGrafter"/>
</dbReference>
<dbReference type="PANTHER" id="PTHR43434">
    <property type="entry name" value="PHOSPHOGLYCOLATE PHOSPHATASE"/>
    <property type="match status" value="1"/>
</dbReference>
<reference evidence="2 3" key="1">
    <citation type="submission" date="2017-07" db="EMBL/GenBank/DDBJ databases">
        <title>Draft sequence of Rhodococcus enclensis 23b-28.</title>
        <authorList>
            <person name="Besaury L."/>
            <person name="Sancelme M."/>
            <person name="Amato P."/>
            <person name="Lallement A."/>
            <person name="Delort A.-M."/>
        </authorList>
    </citation>
    <scope>NUCLEOTIDE SEQUENCE [LARGE SCALE GENOMIC DNA]</scope>
    <source>
        <strain evidence="2 3">23b-28</strain>
    </source>
</reference>
<dbReference type="InterPro" id="IPR036412">
    <property type="entry name" value="HAD-like_sf"/>
</dbReference>
<dbReference type="InterPro" id="IPR023214">
    <property type="entry name" value="HAD_sf"/>
</dbReference>
<dbReference type="SFLD" id="SFLDG01129">
    <property type="entry name" value="C1.5:_HAD__Beta-PGM__Phosphata"/>
    <property type="match status" value="1"/>
</dbReference>
<dbReference type="NCBIfam" id="TIGR01549">
    <property type="entry name" value="HAD-SF-IA-v1"/>
    <property type="match status" value="1"/>
</dbReference>
<dbReference type="EMBL" id="NOVD01000001">
    <property type="protein sequence ID" value="PCK28892.1"/>
    <property type="molecule type" value="Genomic_DNA"/>
</dbReference>
<evidence type="ECO:0000313" key="1">
    <source>
        <dbReference type="EMBL" id="MDE8645446.1"/>
    </source>
</evidence>
<keyword evidence="2" id="KW-0378">Hydrolase</keyword>